<proteinExistence type="predicted"/>
<protein>
    <submittedName>
        <fullName evidence="1">Uncharacterized protein</fullName>
    </submittedName>
</protein>
<reference evidence="1 2" key="1">
    <citation type="submission" date="2019-07" db="EMBL/GenBank/DDBJ databases">
        <title>Whole genome shotgun sequence of Methylobacterium gnaphalii NBRC 107716.</title>
        <authorList>
            <person name="Hosoyama A."/>
            <person name="Uohara A."/>
            <person name="Ohji S."/>
            <person name="Ichikawa N."/>
        </authorList>
    </citation>
    <scope>NUCLEOTIDE SEQUENCE [LARGE SCALE GENOMIC DNA]</scope>
    <source>
        <strain evidence="1 2">NBRC 107716</strain>
    </source>
</reference>
<keyword evidence="2" id="KW-1185">Reference proteome</keyword>
<sequence>MLEVTDPTNATKTDFIEGAACAALPKHLARPARTGAGFFVTCCAEATPASFCRCYGSGAAKPQPDRPSREP</sequence>
<comment type="caution">
    <text evidence="1">The sequence shown here is derived from an EMBL/GenBank/DDBJ whole genome shotgun (WGS) entry which is preliminary data.</text>
</comment>
<evidence type="ECO:0000313" key="2">
    <source>
        <dbReference type="Proteomes" id="UP000321750"/>
    </source>
</evidence>
<dbReference type="EMBL" id="BJZV01000016">
    <property type="protein sequence ID" value="GEP11132.1"/>
    <property type="molecule type" value="Genomic_DNA"/>
</dbReference>
<dbReference type="AlphaFoldDB" id="A0A512JMJ7"/>
<evidence type="ECO:0000313" key="1">
    <source>
        <dbReference type="EMBL" id="GEP11132.1"/>
    </source>
</evidence>
<gene>
    <name evidence="1" type="ORF">MGN01_29770</name>
</gene>
<organism evidence="1 2">
    <name type="scientific">Methylobacterium gnaphalii</name>
    <dbReference type="NCBI Taxonomy" id="1010610"/>
    <lineage>
        <taxon>Bacteria</taxon>
        <taxon>Pseudomonadati</taxon>
        <taxon>Pseudomonadota</taxon>
        <taxon>Alphaproteobacteria</taxon>
        <taxon>Hyphomicrobiales</taxon>
        <taxon>Methylobacteriaceae</taxon>
        <taxon>Methylobacterium</taxon>
    </lineage>
</organism>
<dbReference type="Proteomes" id="UP000321750">
    <property type="component" value="Unassembled WGS sequence"/>
</dbReference>
<accession>A0A512JMJ7</accession>
<name>A0A512JMJ7_9HYPH</name>